<dbReference type="Gene3D" id="3.40.50.720">
    <property type="entry name" value="NAD(P)-binding Rossmann-like Domain"/>
    <property type="match status" value="1"/>
</dbReference>
<proteinExistence type="inferred from homology"/>
<evidence type="ECO:0000256" key="1">
    <source>
        <dbReference type="RuleBase" id="RU363097"/>
    </source>
</evidence>
<comment type="similarity">
    <text evidence="1">Belongs to the fatty acyl-CoA reductase family.</text>
</comment>
<dbReference type="GO" id="GO:0080019">
    <property type="term" value="F:alcohol-forming very long-chain fatty acyl-CoA reductase activity"/>
    <property type="evidence" value="ECO:0007669"/>
    <property type="project" value="InterPro"/>
</dbReference>
<dbReference type="EMBL" id="KK100747">
    <property type="protein sequence ID" value="KIZ03988.1"/>
    <property type="molecule type" value="Genomic_DNA"/>
</dbReference>
<dbReference type="STRING" id="145388.A0A0D2JZR6"/>
<dbReference type="InterPro" id="IPR026055">
    <property type="entry name" value="FAR"/>
</dbReference>
<dbReference type="GO" id="GO:0102965">
    <property type="term" value="F:alcohol-forming long-chain fatty acyl-CoA reductase activity"/>
    <property type="evidence" value="ECO:0007669"/>
    <property type="project" value="UniProtKB-EC"/>
</dbReference>
<name>A0A0D2JZR6_9CHLO</name>
<dbReference type="GO" id="GO:0035336">
    <property type="term" value="P:long-chain fatty-acyl-CoA metabolic process"/>
    <property type="evidence" value="ECO:0007669"/>
    <property type="project" value="TreeGrafter"/>
</dbReference>
<comment type="function">
    <text evidence="1">Catalyzes the reduction of fatty acyl-CoA to fatty alcohols.</text>
</comment>
<dbReference type="Pfam" id="PF07993">
    <property type="entry name" value="NAD_binding_4"/>
    <property type="match status" value="1"/>
</dbReference>
<dbReference type="PANTHER" id="PTHR11011:SF45">
    <property type="entry name" value="FATTY ACYL-COA REDUCTASE CG8306-RELATED"/>
    <property type="match status" value="1"/>
</dbReference>
<sequence>MAKTKLGVGWDGTGGARLGLQRPLDDDQMFYSIKGQFSGATVLLTGASGYIGSVVLEQLLRTTDVGAVYLLLRGRRGADPSERVRTLLQSSLFHMVRDSRATVGKVKAVQGDIQLPGIGLSQSDRARLMRSVDVIIHCAADIRLEPTIQETLQANFEGTRAILELAASCAHLRALVHVSSCFVNVNRPRSSTVAEQLYPLRFGEQVVDAEDIAAELMSLPSGDADMRANVYMKRWRFPNTYTLGKHLTEHLVAKYQSRLQLPVAIVRPSLVSAIAGAPYPGYAGNWAGCIGAGAAMAIGLFDCLGSVASQPLGVWDIVPADLWSAPRSTSSAAPGGRCW</sequence>
<dbReference type="Proteomes" id="UP000054498">
    <property type="component" value="Unassembled WGS sequence"/>
</dbReference>
<organism evidence="3 4">
    <name type="scientific">Monoraphidium neglectum</name>
    <dbReference type="NCBI Taxonomy" id="145388"/>
    <lineage>
        <taxon>Eukaryota</taxon>
        <taxon>Viridiplantae</taxon>
        <taxon>Chlorophyta</taxon>
        <taxon>core chlorophytes</taxon>
        <taxon>Chlorophyceae</taxon>
        <taxon>CS clade</taxon>
        <taxon>Sphaeropleales</taxon>
        <taxon>Selenastraceae</taxon>
        <taxon>Monoraphidium</taxon>
    </lineage>
</organism>
<comment type="catalytic activity">
    <reaction evidence="1">
        <text>a long-chain fatty acyl-CoA + 2 NADPH + 2 H(+) = a long-chain primary fatty alcohol + 2 NADP(+) + CoA</text>
        <dbReference type="Rhea" id="RHEA:52716"/>
        <dbReference type="ChEBI" id="CHEBI:15378"/>
        <dbReference type="ChEBI" id="CHEBI:57287"/>
        <dbReference type="ChEBI" id="CHEBI:57783"/>
        <dbReference type="ChEBI" id="CHEBI:58349"/>
        <dbReference type="ChEBI" id="CHEBI:77396"/>
        <dbReference type="ChEBI" id="CHEBI:83139"/>
        <dbReference type="EC" id="1.2.1.84"/>
    </reaction>
</comment>
<dbReference type="EC" id="1.2.1.84" evidence="1"/>
<keyword evidence="1" id="KW-0560">Oxidoreductase</keyword>
<evidence type="ECO:0000313" key="3">
    <source>
        <dbReference type="EMBL" id="KIZ03988.1"/>
    </source>
</evidence>
<dbReference type="KEGG" id="mng:MNEG_3968"/>
<keyword evidence="1" id="KW-0444">Lipid biosynthesis</keyword>
<keyword evidence="1" id="KW-0443">Lipid metabolism</keyword>
<evidence type="ECO:0000313" key="4">
    <source>
        <dbReference type="Proteomes" id="UP000054498"/>
    </source>
</evidence>
<dbReference type="InterPro" id="IPR013120">
    <property type="entry name" value="FAR_NAD-bd"/>
</dbReference>
<evidence type="ECO:0000259" key="2">
    <source>
        <dbReference type="Pfam" id="PF07993"/>
    </source>
</evidence>
<dbReference type="InterPro" id="IPR036291">
    <property type="entry name" value="NAD(P)-bd_dom_sf"/>
</dbReference>
<feature type="domain" description="Thioester reductase (TE)" evidence="2">
    <location>
        <begin position="44"/>
        <end position="322"/>
    </location>
</feature>
<keyword evidence="1" id="KW-0521">NADP</keyword>
<dbReference type="SUPFAM" id="SSF51735">
    <property type="entry name" value="NAD(P)-binding Rossmann-fold domains"/>
    <property type="match status" value="1"/>
</dbReference>
<protein>
    <recommendedName>
        <fullName evidence="1">Fatty acyl-CoA reductase</fullName>
        <ecNumber evidence="1">1.2.1.84</ecNumber>
    </recommendedName>
</protein>
<accession>A0A0D2JZR6</accession>
<dbReference type="RefSeq" id="XP_013903007.1">
    <property type="nucleotide sequence ID" value="XM_014047553.1"/>
</dbReference>
<dbReference type="AlphaFoldDB" id="A0A0D2JZR6"/>
<dbReference type="OrthoDB" id="1679203at2759"/>
<gene>
    <name evidence="3" type="ORF">MNEG_3968</name>
</gene>
<dbReference type="GeneID" id="25736846"/>
<keyword evidence="4" id="KW-1185">Reference proteome</keyword>
<reference evidence="3 4" key="1">
    <citation type="journal article" date="2013" name="BMC Genomics">
        <title>Reconstruction of the lipid metabolism for the microalga Monoraphidium neglectum from its genome sequence reveals characteristics suitable for biofuel production.</title>
        <authorList>
            <person name="Bogen C."/>
            <person name="Al-Dilaimi A."/>
            <person name="Albersmeier A."/>
            <person name="Wichmann J."/>
            <person name="Grundmann M."/>
            <person name="Rupp O."/>
            <person name="Lauersen K.J."/>
            <person name="Blifernez-Klassen O."/>
            <person name="Kalinowski J."/>
            <person name="Goesmann A."/>
            <person name="Mussgnug J.H."/>
            <person name="Kruse O."/>
        </authorList>
    </citation>
    <scope>NUCLEOTIDE SEQUENCE [LARGE SCALE GENOMIC DNA]</scope>
    <source>
        <strain evidence="3 4">SAG 48.87</strain>
    </source>
</reference>
<dbReference type="PANTHER" id="PTHR11011">
    <property type="entry name" value="MALE STERILITY PROTEIN 2-RELATED"/>
    <property type="match status" value="1"/>
</dbReference>